<dbReference type="GO" id="GO:0003700">
    <property type="term" value="F:DNA-binding transcription factor activity"/>
    <property type="evidence" value="ECO:0007669"/>
    <property type="project" value="InterPro"/>
</dbReference>
<proteinExistence type="predicted"/>
<dbReference type="AlphaFoldDB" id="A0A0D2RW78"/>
<evidence type="ECO:0000256" key="2">
    <source>
        <dbReference type="ARBA" id="ARBA00022737"/>
    </source>
</evidence>
<dbReference type="InterPro" id="IPR013087">
    <property type="entry name" value="Znf_C2H2_type"/>
</dbReference>
<dbReference type="InterPro" id="IPR044653">
    <property type="entry name" value="AZF1/2/3-like"/>
</dbReference>
<dbReference type="EMBL" id="JABEZZ010000009">
    <property type="protein sequence ID" value="MBA0594453.1"/>
    <property type="molecule type" value="Genomic_DNA"/>
</dbReference>
<reference evidence="11 13" key="2">
    <citation type="journal article" date="2019" name="Genome Biol. Evol.">
        <title>Insights into the evolution of the New World diploid cottons (Gossypium, subgenus Houzingenia) based on genome sequencing.</title>
        <authorList>
            <person name="Grover C.E."/>
            <person name="Arick M.A. 2nd"/>
            <person name="Thrash A."/>
            <person name="Conover J.L."/>
            <person name="Sanders W.S."/>
            <person name="Peterson D.G."/>
            <person name="Frelichowski J.E."/>
            <person name="Scheffler J.A."/>
            <person name="Scheffler B.E."/>
            <person name="Wendel J.F."/>
        </authorList>
    </citation>
    <scope>NUCLEOTIDE SEQUENCE [LARGE SCALE GENOMIC DNA]</scope>
    <source>
        <strain evidence="11">8</strain>
        <tissue evidence="11">Leaf</tissue>
    </source>
</reference>
<dbReference type="Pfam" id="PF13894">
    <property type="entry name" value="zf-C2H2_4"/>
    <property type="match status" value="1"/>
</dbReference>
<feature type="region of interest" description="Disordered" evidence="8">
    <location>
        <begin position="172"/>
        <end position="203"/>
    </location>
</feature>
<dbReference type="EMBL" id="CM001748">
    <property type="protein sequence ID" value="KJB55473.1"/>
    <property type="molecule type" value="Genomic_DNA"/>
</dbReference>
<dbReference type="Proteomes" id="UP000032304">
    <property type="component" value="Chromosome 9"/>
</dbReference>
<dbReference type="Gramene" id="KJB55473">
    <property type="protein sequence ID" value="KJB55473"/>
    <property type="gene ID" value="B456_009G078100"/>
</dbReference>
<evidence type="ECO:0000256" key="8">
    <source>
        <dbReference type="SAM" id="MobiDB-lite"/>
    </source>
</evidence>
<evidence type="ECO:0000313" key="12">
    <source>
        <dbReference type="Proteomes" id="UP000032304"/>
    </source>
</evidence>
<evidence type="ECO:0000256" key="3">
    <source>
        <dbReference type="ARBA" id="ARBA00022771"/>
    </source>
</evidence>
<keyword evidence="1" id="KW-0479">Metal-binding</keyword>
<dbReference type="PROSITE" id="PS50157">
    <property type="entry name" value="ZINC_FINGER_C2H2_2"/>
    <property type="match status" value="3"/>
</dbReference>
<feature type="compositionally biased region" description="Basic and acidic residues" evidence="8">
    <location>
        <begin position="172"/>
        <end position="183"/>
    </location>
</feature>
<accession>A0A0D2RW78</accession>
<keyword evidence="2" id="KW-0677">Repeat</keyword>
<dbReference type="Gene3D" id="3.30.160.60">
    <property type="entry name" value="Classic Zinc Finger"/>
    <property type="match status" value="1"/>
</dbReference>
<reference evidence="11" key="3">
    <citation type="submission" date="2020-04" db="EMBL/GenBank/DDBJ databases">
        <authorList>
            <person name="Grover C.E."/>
            <person name="Arick M.A. II"/>
            <person name="Thrash A."/>
            <person name="Conover J.L."/>
            <person name="Sanders W.S."/>
            <person name="Peterson D.G."/>
            <person name="Scheffler J.A."/>
            <person name="Scheffler B.E."/>
            <person name="Wendel J.F."/>
        </authorList>
    </citation>
    <scope>NUCLEOTIDE SEQUENCE</scope>
    <source>
        <strain evidence="11">8</strain>
        <tissue evidence="11">Leaf</tissue>
    </source>
</reference>
<keyword evidence="4" id="KW-0862">Zinc</keyword>
<dbReference type="GO" id="GO:0005634">
    <property type="term" value="C:nucleus"/>
    <property type="evidence" value="ECO:0007669"/>
    <property type="project" value="TreeGrafter"/>
</dbReference>
<dbReference type="PANTHER" id="PTHR45988">
    <property type="entry name" value="C2H2 TYPE ZINC FINGER TRANSCRIPTION FACTOR FAMILY-RELATED"/>
    <property type="match status" value="1"/>
</dbReference>
<dbReference type="OMA" id="VRPPHME"/>
<dbReference type="PANTHER" id="PTHR45988:SF18">
    <property type="entry name" value="C2H2-TYPE ZINC FINGER FAMILY PROTEIN"/>
    <property type="match status" value="1"/>
</dbReference>
<dbReference type="Pfam" id="PF13912">
    <property type="entry name" value="zf-C2H2_6"/>
    <property type="match status" value="1"/>
</dbReference>
<evidence type="ECO:0000256" key="5">
    <source>
        <dbReference type="ARBA" id="ARBA00023015"/>
    </source>
</evidence>
<gene>
    <name evidence="10" type="ORF">B456_009G078100</name>
    <name evidence="11" type="ORF">Gorai_011356</name>
</gene>
<name>A0A0D2RW78_GOSRA</name>
<dbReference type="GO" id="GO:0000976">
    <property type="term" value="F:transcription cis-regulatory region binding"/>
    <property type="evidence" value="ECO:0007669"/>
    <property type="project" value="TreeGrafter"/>
</dbReference>
<evidence type="ECO:0000256" key="4">
    <source>
        <dbReference type="ARBA" id="ARBA00022833"/>
    </source>
</evidence>
<dbReference type="PROSITE" id="PS00028">
    <property type="entry name" value="ZINC_FINGER_C2H2_1"/>
    <property type="match status" value="3"/>
</dbReference>
<feature type="domain" description="C2H2-type" evidence="9">
    <location>
        <begin position="217"/>
        <end position="244"/>
    </location>
</feature>
<dbReference type="SUPFAM" id="SSF57667">
    <property type="entry name" value="beta-beta-alpha zinc fingers"/>
    <property type="match status" value="2"/>
</dbReference>
<keyword evidence="12" id="KW-1185">Reference proteome</keyword>
<dbReference type="STRING" id="29730.A0A0D2RW78"/>
<evidence type="ECO:0000256" key="6">
    <source>
        <dbReference type="ARBA" id="ARBA00023163"/>
    </source>
</evidence>
<keyword evidence="5" id="KW-0805">Transcription regulation</keyword>
<feature type="domain" description="C2H2-type" evidence="9">
    <location>
        <begin position="82"/>
        <end position="109"/>
    </location>
</feature>
<evidence type="ECO:0000313" key="13">
    <source>
        <dbReference type="Proteomes" id="UP000593578"/>
    </source>
</evidence>
<feature type="domain" description="C2H2-type" evidence="9">
    <location>
        <begin position="32"/>
        <end position="59"/>
    </location>
</feature>
<reference evidence="10 12" key="1">
    <citation type="journal article" date="2012" name="Nature">
        <title>Repeated polyploidization of Gossypium genomes and the evolution of spinnable cotton fibres.</title>
        <authorList>
            <person name="Paterson A.H."/>
            <person name="Wendel J.F."/>
            <person name="Gundlach H."/>
            <person name="Guo H."/>
            <person name="Jenkins J."/>
            <person name="Jin D."/>
            <person name="Llewellyn D."/>
            <person name="Showmaker K.C."/>
            <person name="Shu S."/>
            <person name="Udall J."/>
            <person name="Yoo M.J."/>
            <person name="Byers R."/>
            <person name="Chen W."/>
            <person name="Doron-Faigenboim A."/>
            <person name="Duke M.V."/>
            <person name="Gong L."/>
            <person name="Grimwood J."/>
            <person name="Grover C."/>
            <person name="Grupp K."/>
            <person name="Hu G."/>
            <person name="Lee T.H."/>
            <person name="Li J."/>
            <person name="Lin L."/>
            <person name="Liu T."/>
            <person name="Marler B.S."/>
            <person name="Page J.T."/>
            <person name="Roberts A.W."/>
            <person name="Romanel E."/>
            <person name="Sanders W.S."/>
            <person name="Szadkowski E."/>
            <person name="Tan X."/>
            <person name="Tang H."/>
            <person name="Xu C."/>
            <person name="Wang J."/>
            <person name="Wang Z."/>
            <person name="Zhang D."/>
            <person name="Zhang L."/>
            <person name="Ashrafi H."/>
            <person name="Bedon F."/>
            <person name="Bowers J.E."/>
            <person name="Brubaker C.L."/>
            <person name="Chee P.W."/>
            <person name="Das S."/>
            <person name="Gingle A.R."/>
            <person name="Haigler C.H."/>
            <person name="Harker D."/>
            <person name="Hoffmann L.V."/>
            <person name="Hovav R."/>
            <person name="Jones D.C."/>
            <person name="Lemke C."/>
            <person name="Mansoor S."/>
            <person name="ur Rahman M."/>
            <person name="Rainville L.N."/>
            <person name="Rambani A."/>
            <person name="Reddy U.K."/>
            <person name="Rong J.K."/>
            <person name="Saranga Y."/>
            <person name="Scheffler B.E."/>
            <person name="Scheffler J.A."/>
            <person name="Stelly D.M."/>
            <person name="Triplett B.A."/>
            <person name="Van Deynze A."/>
            <person name="Vaslin M.F."/>
            <person name="Waghmare V.N."/>
            <person name="Walford S.A."/>
            <person name="Wright R.J."/>
            <person name="Zaki E.A."/>
            <person name="Zhang T."/>
            <person name="Dennis E.S."/>
            <person name="Mayer K.F."/>
            <person name="Peterson D.G."/>
            <person name="Rokhsar D.S."/>
            <person name="Wang X."/>
            <person name="Schmutz J."/>
        </authorList>
    </citation>
    <scope>NUCLEOTIDE SEQUENCE [LARGE SCALE GENOMIC DNA]</scope>
</reference>
<evidence type="ECO:0000256" key="7">
    <source>
        <dbReference type="PROSITE-ProRule" id="PRU00042"/>
    </source>
</evidence>
<dbReference type="InterPro" id="IPR036236">
    <property type="entry name" value="Znf_C2H2_sf"/>
</dbReference>
<feature type="region of interest" description="Disordered" evidence="8">
    <location>
        <begin position="54"/>
        <end position="77"/>
    </location>
</feature>
<evidence type="ECO:0000313" key="10">
    <source>
        <dbReference type="EMBL" id="KJB55473.1"/>
    </source>
</evidence>
<dbReference type="GO" id="GO:0008270">
    <property type="term" value="F:zinc ion binding"/>
    <property type="evidence" value="ECO:0007669"/>
    <property type="project" value="UniProtKB-KW"/>
</dbReference>
<evidence type="ECO:0000259" key="9">
    <source>
        <dbReference type="PROSITE" id="PS50157"/>
    </source>
</evidence>
<dbReference type="Proteomes" id="UP000593578">
    <property type="component" value="Unassembled WGS sequence"/>
</dbReference>
<dbReference type="SMART" id="SM00355">
    <property type="entry name" value="ZnF_C2H2"/>
    <property type="match status" value="3"/>
</dbReference>
<keyword evidence="3 7" id="KW-0863">Zinc-finger</keyword>
<organism evidence="10 12">
    <name type="scientific">Gossypium raimondii</name>
    <name type="common">Peruvian cotton</name>
    <name type="synonym">Gossypium klotzschianum subsp. raimondii</name>
    <dbReference type="NCBI Taxonomy" id="29730"/>
    <lineage>
        <taxon>Eukaryota</taxon>
        <taxon>Viridiplantae</taxon>
        <taxon>Streptophyta</taxon>
        <taxon>Embryophyta</taxon>
        <taxon>Tracheophyta</taxon>
        <taxon>Spermatophyta</taxon>
        <taxon>Magnoliopsida</taxon>
        <taxon>eudicotyledons</taxon>
        <taxon>Gunneridae</taxon>
        <taxon>Pentapetalae</taxon>
        <taxon>rosids</taxon>
        <taxon>malvids</taxon>
        <taxon>Malvales</taxon>
        <taxon>Malvaceae</taxon>
        <taxon>Malvoideae</taxon>
        <taxon>Gossypium</taxon>
    </lineage>
</organism>
<keyword evidence="6" id="KW-0804">Transcription</keyword>
<evidence type="ECO:0000313" key="11">
    <source>
        <dbReference type="EMBL" id="MBA0594453.1"/>
    </source>
</evidence>
<sequence length="292" mass="33184">MVPADSCSLPFLGGKYLKTQHAETPHDSRNSFFCRYCGKGFMSNKAMAGHLRIHSHHHPTSKTELQQQQQEDDDDDDDDDFFSCLVCTESFSSMKLLCQHTNIHRHMDSSQESNISSSGADTIVKQGNGPHTIDLLKDFNFKWSRTGKRGSNRITSQDAQPLKLRVRPPHMETRKNKKMKTEDTSMEFELGGTKSESGVDPCHARRSRKNKAVKSEHQCEICGKTFETGQALGGHKTYHRVKKNKVELLQQGKTKQEPCMMTPMLLPHLSQQPDPSHPKTMLDFDLNIPYQQ</sequence>
<evidence type="ECO:0000256" key="1">
    <source>
        <dbReference type="ARBA" id="ARBA00022723"/>
    </source>
</evidence>
<protein>
    <recommendedName>
        <fullName evidence="9">C2H2-type domain-containing protein</fullName>
    </recommendedName>
</protein>